<gene>
    <name evidence="2" type="ORF">EFA69_13445</name>
</gene>
<dbReference type="PANTHER" id="PTHR11070">
    <property type="entry name" value="UVRD / RECB / PCRA DNA HELICASE FAMILY MEMBER"/>
    <property type="match status" value="1"/>
</dbReference>
<dbReference type="GO" id="GO:0005524">
    <property type="term" value="F:ATP binding"/>
    <property type="evidence" value="ECO:0007669"/>
    <property type="project" value="InterPro"/>
</dbReference>
<dbReference type="InterPro" id="IPR000212">
    <property type="entry name" value="DNA_helicase_UvrD/REP"/>
</dbReference>
<dbReference type="RefSeq" id="WP_123133636.1">
    <property type="nucleotide sequence ID" value="NZ_RJJE01000017.1"/>
</dbReference>
<evidence type="ECO:0000313" key="2">
    <source>
        <dbReference type="EMBL" id="RNI27167.1"/>
    </source>
</evidence>
<comment type="caution">
    <text evidence="2">The sequence shown here is derived from an EMBL/GenBank/DDBJ whole genome shotgun (WGS) entry which is preliminary data.</text>
</comment>
<evidence type="ECO:0000256" key="1">
    <source>
        <dbReference type="ARBA" id="ARBA00034923"/>
    </source>
</evidence>
<dbReference type="GO" id="GO:0000725">
    <property type="term" value="P:recombinational repair"/>
    <property type="evidence" value="ECO:0007669"/>
    <property type="project" value="TreeGrafter"/>
</dbReference>
<dbReference type="GO" id="GO:0043138">
    <property type="term" value="F:3'-5' DNA helicase activity"/>
    <property type="evidence" value="ECO:0007669"/>
    <property type="project" value="TreeGrafter"/>
</dbReference>
<name>A0A3M9MPN2_9BACT</name>
<dbReference type="GO" id="GO:0003677">
    <property type="term" value="F:DNA binding"/>
    <property type="evidence" value="ECO:0007669"/>
    <property type="project" value="InterPro"/>
</dbReference>
<evidence type="ECO:0000313" key="3">
    <source>
        <dbReference type="Proteomes" id="UP000271010"/>
    </source>
</evidence>
<protein>
    <recommendedName>
        <fullName evidence="1">DNA 3'-5' helicase II</fullName>
    </recommendedName>
</protein>
<accession>A0A3M9MPN2</accession>
<dbReference type="Gene3D" id="3.40.50.300">
    <property type="entry name" value="P-loop containing nucleotide triphosphate hydrolases"/>
    <property type="match status" value="2"/>
</dbReference>
<organism evidence="2 3">
    <name type="scientific">Rufibacter immobilis</name>
    <dbReference type="NCBI Taxonomy" id="1348778"/>
    <lineage>
        <taxon>Bacteria</taxon>
        <taxon>Pseudomonadati</taxon>
        <taxon>Bacteroidota</taxon>
        <taxon>Cytophagia</taxon>
        <taxon>Cytophagales</taxon>
        <taxon>Hymenobacteraceae</taxon>
        <taxon>Rufibacter</taxon>
    </lineage>
</organism>
<keyword evidence="3" id="KW-1185">Reference proteome</keyword>
<dbReference type="Proteomes" id="UP000271010">
    <property type="component" value="Unassembled WGS sequence"/>
</dbReference>
<dbReference type="AlphaFoldDB" id="A0A3M9MPN2"/>
<sequence>MEYIVGNLETENRPSELAIWDKIQETIDPLNGIIGYKFPSLDTLNKDDIPTFVIRGKDTGIILIDVLDEKLIDIDEEFWFTENGEQFSRDLSLNLYEQEILSRLKKNNKLYNIRSNSWNKEIKIRKAIILPFNNKTDLENIASEISNPFYTIENLDNGLKQLLLNNDSSLDDSTADIIDSLLEGSDIFNVSRRSRRQVEFSTLNDFIQSSLDYTFKLDQIQRQVAMQVPPGPQRIRGLAGTGKTVILCMKAAIAHKDFPELKILFVFNTQSMYRQVKDLISKYYLHEAKGYPNWDNLHILHAWGGSSKEGVYFNTANDCGIRPKTFLEVKNEESPLDAIYSDLLRQAKQKIAPKYDIVLIDEAQDFTPAFFETIFFLTKPVDPSNSSSKRIIWAYDEFQSLRELRIKQPSDLFGIRETGEPNMPDSVLEGKYLGKINKDFVLPNSYRNPRITLMVAHSFAMGLYSQYNKIPIEDKSSWEARGYKVLEPSKNVFNEGDRVHVEREEENSKNILENILKQNGRSERELITFTNCTDINNQLSGVINKIDELVNKQNVKPEEIIVIDLDTKDSKFHFETIRQELDYLNIKCITPGYIEKSNLFKEPGYVTLSTAFRAKGNEANIVIILNAQYTTIGTTFTGRNAFFVSTTRSRGWTYIYGQGPFMKLFEEEWNKMQKDYPYFDFIFPSNEAMKRRLTIINSSSDLEKTEEDINKLLLDDSKKALLIEKLSQDPEFINKLLKNNSSNDKR</sequence>
<dbReference type="InterPro" id="IPR027417">
    <property type="entry name" value="P-loop_NTPase"/>
</dbReference>
<proteinExistence type="predicted"/>
<dbReference type="OrthoDB" id="9787585at2"/>
<dbReference type="SUPFAM" id="SSF52540">
    <property type="entry name" value="P-loop containing nucleoside triphosphate hydrolases"/>
    <property type="match status" value="1"/>
</dbReference>
<dbReference type="EMBL" id="RJJE01000017">
    <property type="protein sequence ID" value="RNI27167.1"/>
    <property type="molecule type" value="Genomic_DNA"/>
</dbReference>
<dbReference type="PANTHER" id="PTHR11070:SF2">
    <property type="entry name" value="ATP-DEPENDENT DNA HELICASE SRS2"/>
    <property type="match status" value="1"/>
</dbReference>
<reference evidence="2 3" key="1">
    <citation type="submission" date="2018-11" db="EMBL/GenBank/DDBJ databases">
        <title>Rufibacter latericius sp. nov., isolated from water in Baiyang Lake.</title>
        <authorList>
            <person name="Yang Y."/>
        </authorList>
    </citation>
    <scope>NUCLEOTIDE SEQUENCE [LARGE SCALE GENOMIC DNA]</scope>
    <source>
        <strain evidence="2 3">MCC P1</strain>
    </source>
</reference>